<keyword evidence="2 3" id="KW-0697">Rotamase</keyword>
<evidence type="ECO:0000256" key="4">
    <source>
        <dbReference type="RuleBase" id="RU003915"/>
    </source>
</evidence>
<evidence type="ECO:0000256" key="1">
    <source>
        <dbReference type="ARBA" id="ARBA00000971"/>
    </source>
</evidence>
<evidence type="ECO:0000256" key="3">
    <source>
        <dbReference type="PROSITE-ProRule" id="PRU00277"/>
    </source>
</evidence>
<name>A0A9D1W713_9SPHI</name>
<dbReference type="Pfam" id="PF00254">
    <property type="entry name" value="FKBP_C"/>
    <property type="match status" value="1"/>
</dbReference>
<evidence type="ECO:0000313" key="6">
    <source>
        <dbReference type="EMBL" id="HIX53565.1"/>
    </source>
</evidence>
<comment type="catalytic activity">
    <reaction evidence="1 3 4">
        <text>[protein]-peptidylproline (omega=180) = [protein]-peptidylproline (omega=0)</text>
        <dbReference type="Rhea" id="RHEA:16237"/>
        <dbReference type="Rhea" id="RHEA-COMP:10747"/>
        <dbReference type="Rhea" id="RHEA-COMP:10748"/>
        <dbReference type="ChEBI" id="CHEBI:83833"/>
        <dbReference type="ChEBI" id="CHEBI:83834"/>
        <dbReference type="EC" id="5.2.1.8"/>
    </reaction>
</comment>
<dbReference type="Proteomes" id="UP000824156">
    <property type="component" value="Unassembled WGS sequence"/>
</dbReference>
<sequence length="214" mass="24072">MKNLIKAAALAVTGAVMFSSCMKEGEVFDPYEQRELEKPLIKEYVAENYPNAKEHEDTGIWYEIIEEGEAGEHTYEVSDTLNSKWIAADVVMSYTGKLVEDGTTFDETKDPSVGDTLQVVQNLYSGEGTMIQGMLLGLFPKEIKVTEGDKEEKVKWGHIFEEGAQPGAHFRIIMPSFYGYGNQSQGKIPANSPLDFEIKVLDLEEISWDKLFRN</sequence>
<dbReference type="SUPFAM" id="SSF54534">
    <property type="entry name" value="FKBP-like"/>
    <property type="match status" value="1"/>
</dbReference>
<dbReference type="EMBL" id="DXEZ01000022">
    <property type="protein sequence ID" value="HIX53565.1"/>
    <property type="molecule type" value="Genomic_DNA"/>
</dbReference>
<gene>
    <name evidence="6" type="ORF">H9853_00950</name>
</gene>
<dbReference type="InterPro" id="IPR001179">
    <property type="entry name" value="PPIase_FKBP_dom"/>
</dbReference>
<dbReference type="AlphaFoldDB" id="A0A9D1W713"/>
<protein>
    <recommendedName>
        <fullName evidence="4">Peptidyl-prolyl cis-trans isomerase</fullName>
        <ecNumber evidence="4">5.2.1.8</ecNumber>
    </recommendedName>
</protein>
<dbReference type="EC" id="5.2.1.8" evidence="4"/>
<dbReference type="Gene3D" id="3.10.50.40">
    <property type="match status" value="1"/>
</dbReference>
<feature type="domain" description="PPIase FKBP-type" evidence="5">
    <location>
        <begin position="87"/>
        <end position="204"/>
    </location>
</feature>
<comment type="similarity">
    <text evidence="4">Belongs to the FKBP-type PPIase family.</text>
</comment>
<dbReference type="PROSITE" id="PS50059">
    <property type="entry name" value="FKBP_PPIASE"/>
    <property type="match status" value="1"/>
</dbReference>
<reference evidence="6" key="1">
    <citation type="journal article" date="2021" name="PeerJ">
        <title>Extensive microbial diversity within the chicken gut microbiome revealed by metagenomics and culture.</title>
        <authorList>
            <person name="Gilroy R."/>
            <person name="Ravi A."/>
            <person name="Getino M."/>
            <person name="Pursley I."/>
            <person name="Horton D.L."/>
            <person name="Alikhan N.F."/>
            <person name="Baker D."/>
            <person name="Gharbi K."/>
            <person name="Hall N."/>
            <person name="Watson M."/>
            <person name="Adriaenssens E.M."/>
            <person name="Foster-Nyarko E."/>
            <person name="Jarju S."/>
            <person name="Secka A."/>
            <person name="Antonio M."/>
            <person name="Oren A."/>
            <person name="Chaudhuri R.R."/>
            <person name="La Ragione R."/>
            <person name="Hildebrand F."/>
            <person name="Pallen M.J."/>
        </authorList>
    </citation>
    <scope>NUCLEOTIDE SEQUENCE</scope>
    <source>
        <strain evidence="6">1719</strain>
    </source>
</reference>
<comment type="caution">
    <text evidence="6">The sequence shown here is derived from an EMBL/GenBank/DDBJ whole genome shotgun (WGS) entry which is preliminary data.</text>
</comment>
<evidence type="ECO:0000259" key="5">
    <source>
        <dbReference type="PROSITE" id="PS50059"/>
    </source>
</evidence>
<reference evidence="6" key="2">
    <citation type="submission" date="2021-04" db="EMBL/GenBank/DDBJ databases">
        <authorList>
            <person name="Gilroy R."/>
        </authorList>
    </citation>
    <scope>NUCLEOTIDE SEQUENCE</scope>
    <source>
        <strain evidence="6">1719</strain>
    </source>
</reference>
<keyword evidence="3 4" id="KW-0413">Isomerase</keyword>
<accession>A0A9D1W713</accession>
<evidence type="ECO:0000256" key="2">
    <source>
        <dbReference type="ARBA" id="ARBA00023110"/>
    </source>
</evidence>
<proteinExistence type="inferred from homology"/>
<organism evidence="6 7">
    <name type="scientific">Candidatus Sphingobacterium stercoripullorum</name>
    <dbReference type="NCBI Taxonomy" id="2838759"/>
    <lineage>
        <taxon>Bacteria</taxon>
        <taxon>Pseudomonadati</taxon>
        <taxon>Bacteroidota</taxon>
        <taxon>Sphingobacteriia</taxon>
        <taxon>Sphingobacteriales</taxon>
        <taxon>Sphingobacteriaceae</taxon>
        <taxon>Sphingobacterium</taxon>
    </lineage>
</organism>
<dbReference type="InterPro" id="IPR046357">
    <property type="entry name" value="PPIase_dom_sf"/>
</dbReference>
<evidence type="ECO:0000313" key="7">
    <source>
        <dbReference type="Proteomes" id="UP000824156"/>
    </source>
</evidence>
<dbReference type="PROSITE" id="PS51257">
    <property type="entry name" value="PROKAR_LIPOPROTEIN"/>
    <property type="match status" value="1"/>
</dbReference>
<dbReference type="GO" id="GO:0003755">
    <property type="term" value="F:peptidyl-prolyl cis-trans isomerase activity"/>
    <property type="evidence" value="ECO:0007669"/>
    <property type="project" value="UniProtKB-UniRule"/>
</dbReference>